<dbReference type="EMBL" id="CP024785">
    <property type="protein sequence ID" value="AUB41143.1"/>
    <property type="molecule type" value="Genomic_DNA"/>
</dbReference>
<evidence type="ECO:0000313" key="1">
    <source>
        <dbReference type="EMBL" id="AUB41143.1"/>
    </source>
</evidence>
<dbReference type="Proteomes" id="UP000232003">
    <property type="component" value="Chromosome"/>
</dbReference>
<keyword evidence="2" id="KW-1185">Reference proteome</keyword>
<reference evidence="1 2" key="1">
    <citation type="submission" date="2017-11" db="EMBL/GenBank/DDBJ databases">
        <title>Complete genome of a free-living desiccation-tolerant cyanobacterium and its photosynthetic adaptation to extreme terrestrial habitat.</title>
        <authorList>
            <person name="Shang J."/>
        </authorList>
    </citation>
    <scope>NUCLEOTIDE SEQUENCE [LARGE SCALE GENOMIC DNA]</scope>
    <source>
        <strain evidence="1 2">CCNUN1</strain>
    </source>
</reference>
<dbReference type="OrthoDB" id="530976at2"/>
<dbReference type="RefSeq" id="WP_100901638.1">
    <property type="nucleotide sequence ID" value="NZ_CAWNNC010000001.1"/>
</dbReference>
<name>A0A2K8T0L5_9NOSO</name>
<proteinExistence type="predicted"/>
<accession>A0A2K8T0L5</accession>
<gene>
    <name evidence="1" type="ORF">COO91_07188</name>
</gene>
<protein>
    <submittedName>
        <fullName evidence="1">Uncharacterized protein</fullName>
    </submittedName>
</protein>
<organism evidence="1 2">
    <name type="scientific">Nostoc flagelliforme CCNUN1</name>
    <dbReference type="NCBI Taxonomy" id="2038116"/>
    <lineage>
        <taxon>Bacteria</taxon>
        <taxon>Bacillati</taxon>
        <taxon>Cyanobacteriota</taxon>
        <taxon>Cyanophyceae</taxon>
        <taxon>Nostocales</taxon>
        <taxon>Nostocaceae</taxon>
        <taxon>Nostoc</taxon>
    </lineage>
</organism>
<sequence>MDKPQELVLTKLGEGLPAITPSFGAALAEACAVCLENQGHLQGVELTVNGEFTASFRLYWQPVTQQMLRCWNDEEFTTEQAAYGIAFMLIRQLTQFTVIERSRKGTGFDYWLGSEDEAGELPFQDKVRLEVSGLRKADDRRVRARVKQKIEQTNPSDGKFPAYIIIVEFSRPLSFIVEK</sequence>
<dbReference type="KEGG" id="nfl:COO91_07188"/>
<evidence type="ECO:0000313" key="2">
    <source>
        <dbReference type="Proteomes" id="UP000232003"/>
    </source>
</evidence>
<dbReference type="AlphaFoldDB" id="A0A2K8T0L5"/>